<evidence type="ECO:0000256" key="2">
    <source>
        <dbReference type="ARBA" id="ARBA00022801"/>
    </source>
</evidence>
<keyword evidence="2" id="KW-0378">Hydrolase</keyword>
<proteinExistence type="inferred from homology"/>
<evidence type="ECO:0000313" key="5">
    <source>
        <dbReference type="Proteomes" id="UP000282211"/>
    </source>
</evidence>
<comment type="similarity">
    <text evidence="1">Belongs to the 'GDXG' lipolytic enzyme family.</text>
</comment>
<dbReference type="PROSITE" id="PS01173">
    <property type="entry name" value="LIPASE_GDXG_HIS"/>
    <property type="match status" value="1"/>
</dbReference>
<feature type="domain" description="Alpha/beta hydrolase fold-3" evidence="3">
    <location>
        <begin position="82"/>
        <end position="285"/>
    </location>
</feature>
<dbReference type="GO" id="GO:0016787">
    <property type="term" value="F:hydrolase activity"/>
    <property type="evidence" value="ECO:0007669"/>
    <property type="project" value="UniProtKB-KW"/>
</dbReference>
<dbReference type="PANTHER" id="PTHR48081:SF8">
    <property type="entry name" value="ALPHA_BETA HYDROLASE FOLD-3 DOMAIN-CONTAINING PROTEIN-RELATED"/>
    <property type="match status" value="1"/>
</dbReference>
<accession>A0A420WCR8</accession>
<dbReference type="InterPro" id="IPR002168">
    <property type="entry name" value="Lipase_GDXG_HIS_AS"/>
</dbReference>
<dbReference type="Gene3D" id="3.40.50.1820">
    <property type="entry name" value="alpha/beta hydrolase"/>
    <property type="match status" value="1"/>
</dbReference>
<keyword evidence="5" id="KW-1185">Reference proteome</keyword>
<sequence>MITPREFAENLREKLDRLKFDPDRIYAIHNNLRRLTNQFDHPGPKMRDTLDFNVPSEACDDCDVPVRLYIPFGASAEAGPTLIYLHGGGFVTCSIESHEGIALRIANGANIRVLSVDYRLAPEHPYPAGPMDCEHVLKWALEGKGADAYGIDPKQLSIGGDSAGGNMSAYLAQKYRKDLQLQILLYPLMQLVNFKPPKPGPQDWLQLGFMALKFIDEHYVAGADPKETRLSPLFETDLKNLPPAYVLTCGLDPLRDEGKLYADNLRRQGVQVHYHHEKAMPHGFLNFSRAFPKGRTIPLDVAEFVRKYIPAGTYGSTSDVASTSDKKASV</sequence>
<reference evidence="4 5" key="1">
    <citation type="submission" date="2018-10" db="EMBL/GenBank/DDBJ databases">
        <title>Genomic Encyclopedia of Type Strains, Phase IV (KMG-IV): sequencing the most valuable type-strain genomes for metagenomic binning, comparative biology and taxonomic classification.</title>
        <authorList>
            <person name="Goeker M."/>
        </authorList>
    </citation>
    <scope>NUCLEOTIDE SEQUENCE [LARGE SCALE GENOMIC DNA]</scope>
    <source>
        <strain evidence="4 5">DSM 22008</strain>
    </source>
</reference>
<dbReference type="InterPro" id="IPR013094">
    <property type="entry name" value="AB_hydrolase_3"/>
</dbReference>
<dbReference type="Proteomes" id="UP000282211">
    <property type="component" value="Unassembled WGS sequence"/>
</dbReference>
<dbReference type="InterPro" id="IPR050300">
    <property type="entry name" value="GDXG_lipolytic_enzyme"/>
</dbReference>
<protein>
    <submittedName>
        <fullName evidence="4">Acetyl esterase</fullName>
    </submittedName>
</protein>
<name>A0A420WCR8_9PROT</name>
<dbReference type="Pfam" id="PF07859">
    <property type="entry name" value="Abhydrolase_3"/>
    <property type="match status" value="1"/>
</dbReference>
<dbReference type="InterPro" id="IPR029058">
    <property type="entry name" value="AB_hydrolase_fold"/>
</dbReference>
<dbReference type="OrthoDB" id="9806180at2"/>
<evidence type="ECO:0000256" key="1">
    <source>
        <dbReference type="ARBA" id="ARBA00010515"/>
    </source>
</evidence>
<gene>
    <name evidence="4" type="ORF">DES40_1598</name>
</gene>
<dbReference type="PANTHER" id="PTHR48081">
    <property type="entry name" value="AB HYDROLASE SUPERFAMILY PROTEIN C4A8.06C"/>
    <property type="match status" value="1"/>
</dbReference>
<evidence type="ECO:0000313" key="4">
    <source>
        <dbReference type="EMBL" id="RKQ68824.1"/>
    </source>
</evidence>
<dbReference type="RefSeq" id="WP_121100559.1">
    <property type="nucleotide sequence ID" value="NZ_RBII01000002.1"/>
</dbReference>
<comment type="caution">
    <text evidence="4">The sequence shown here is derived from an EMBL/GenBank/DDBJ whole genome shotgun (WGS) entry which is preliminary data.</text>
</comment>
<dbReference type="EMBL" id="RBII01000002">
    <property type="protein sequence ID" value="RKQ68824.1"/>
    <property type="molecule type" value="Genomic_DNA"/>
</dbReference>
<dbReference type="SUPFAM" id="SSF53474">
    <property type="entry name" value="alpha/beta-Hydrolases"/>
    <property type="match status" value="1"/>
</dbReference>
<organism evidence="4 5">
    <name type="scientific">Litorimonas taeanensis</name>
    <dbReference type="NCBI Taxonomy" id="568099"/>
    <lineage>
        <taxon>Bacteria</taxon>
        <taxon>Pseudomonadati</taxon>
        <taxon>Pseudomonadota</taxon>
        <taxon>Alphaproteobacteria</taxon>
        <taxon>Maricaulales</taxon>
        <taxon>Robiginitomaculaceae</taxon>
    </lineage>
</organism>
<evidence type="ECO:0000259" key="3">
    <source>
        <dbReference type="Pfam" id="PF07859"/>
    </source>
</evidence>
<dbReference type="AlphaFoldDB" id="A0A420WCR8"/>
<dbReference type="FunCoup" id="A0A420WCR8">
    <property type="interactions" value="296"/>
</dbReference>
<dbReference type="InParanoid" id="A0A420WCR8"/>